<evidence type="ECO:0000256" key="1">
    <source>
        <dbReference type="SAM" id="MobiDB-lite"/>
    </source>
</evidence>
<dbReference type="PANTHER" id="PTHR38382:SF1">
    <property type="entry name" value="RNA-BINDING PROTEIN"/>
    <property type="match status" value="1"/>
</dbReference>
<dbReference type="EMBL" id="KK198760">
    <property type="protein sequence ID" value="KCW60110.1"/>
    <property type="molecule type" value="Genomic_DNA"/>
</dbReference>
<dbReference type="FunCoup" id="A0A059B369">
    <property type="interactions" value="21"/>
</dbReference>
<dbReference type="eggNOG" id="ENOG502S1IR">
    <property type="taxonomic scope" value="Eukaryota"/>
</dbReference>
<feature type="region of interest" description="Disordered" evidence="1">
    <location>
        <begin position="139"/>
        <end position="169"/>
    </location>
</feature>
<dbReference type="PANTHER" id="PTHR38382">
    <property type="entry name" value="RNA-BINDING PROTEIN"/>
    <property type="match status" value="1"/>
</dbReference>
<accession>A0A059B369</accession>
<dbReference type="OMA" id="WDSNMEG"/>
<dbReference type="KEGG" id="egr:104414373"/>
<dbReference type="OrthoDB" id="753880at2759"/>
<protein>
    <submittedName>
        <fullName evidence="2">Uncharacterized protein</fullName>
    </submittedName>
</protein>
<dbReference type="InParanoid" id="A0A059B369"/>
<dbReference type="AlphaFoldDB" id="A0A059B369"/>
<organism evidence="2">
    <name type="scientific">Eucalyptus grandis</name>
    <name type="common">Flooded gum</name>
    <dbReference type="NCBI Taxonomy" id="71139"/>
    <lineage>
        <taxon>Eukaryota</taxon>
        <taxon>Viridiplantae</taxon>
        <taxon>Streptophyta</taxon>
        <taxon>Embryophyta</taxon>
        <taxon>Tracheophyta</taxon>
        <taxon>Spermatophyta</taxon>
        <taxon>Magnoliopsida</taxon>
        <taxon>eudicotyledons</taxon>
        <taxon>Gunneridae</taxon>
        <taxon>Pentapetalae</taxon>
        <taxon>rosids</taxon>
        <taxon>malvids</taxon>
        <taxon>Myrtales</taxon>
        <taxon>Myrtaceae</taxon>
        <taxon>Myrtoideae</taxon>
        <taxon>Eucalypteae</taxon>
        <taxon>Eucalyptus</taxon>
    </lineage>
</organism>
<gene>
    <name evidence="2" type="ORF">EUGRSUZ_H02845</name>
</gene>
<dbReference type="Gramene" id="KCW60110">
    <property type="protein sequence ID" value="KCW60110"/>
    <property type="gene ID" value="EUGRSUZ_H02845"/>
</dbReference>
<dbReference type="STRING" id="71139.A0A059B369"/>
<name>A0A059B369_EUCGR</name>
<proteinExistence type="predicted"/>
<evidence type="ECO:0000313" key="2">
    <source>
        <dbReference type="EMBL" id="KCW60110.1"/>
    </source>
</evidence>
<feature type="region of interest" description="Disordered" evidence="1">
    <location>
        <begin position="19"/>
        <end position="43"/>
    </location>
</feature>
<reference evidence="2" key="1">
    <citation type="submission" date="2013-07" db="EMBL/GenBank/DDBJ databases">
        <title>The genome of Eucalyptus grandis.</title>
        <authorList>
            <person name="Schmutz J."/>
            <person name="Hayes R."/>
            <person name="Myburg A."/>
            <person name="Tuskan G."/>
            <person name="Grattapaglia D."/>
            <person name="Rokhsar D.S."/>
        </authorList>
    </citation>
    <scope>NUCLEOTIDE SEQUENCE</scope>
    <source>
        <tissue evidence="2">Leaf extractions</tissue>
    </source>
</reference>
<sequence>MSSKDSALQVFGQRSIKSSALFRSSNPGKDAKEDASGDQKAGWTRVSLSEFLDRKLQRTSSPPGTVQGKVKPFSTLLGARNVSELGNSQDCKKKALAENKCSVDNALFEQFKLTCKESGEDCNVFEQFKLTCEESGEDRKVATSSSKVGDSAEVDEGRESRKRRNPFGGGIVSPLKRVVVLGQAPNPEQRRKAENISLNEKRRPLYNHYANGGGFWDSGMEGFETEEVGESEVWEGVGSTTLGGIDWH</sequence>